<dbReference type="InterPro" id="IPR032675">
    <property type="entry name" value="LRR_dom_sf"/>
</dbReference>
<dbReference type="EMBL" id="JACAZH010000008">
    <property type="protein sequence ID" value="KAF7361478.1"/>
    <property type="molecule type" value="Genomic_DNA"/>
</dbReference>
<evidence type="ECO:0000313" key="1">
    <source>
        <dbReference type="EMBL" id="KAF7361478.1"/>
    </source>
</evidence>
<name>A0A8H6YKC7_9AGAR</name>
<accession>A0A8H6YKC7</accession>
<dbReference type="Gene3D" id="3.80.10.10">
    <property type="entry name" value="Ribonuclease Inhibitor"/>
    <property type="match status" value="1"/>
</dbReference>
<comment type="caution">
    <text evidence="1">The sequence shown here is derived from an EMBL/GenBank/DDBJ whole genome shotgun (WGS) entry which is preliminary data.</text>
</comment>
<proteinExistence type="predicted"/>
<dbReference type="OrthoDB" id="3039255at2759"/>
<sequence length="519" mass="57763">MVVGTANRIPFEIWLQVSDLIGSTDLSSLYSINRTWFEIVMNSRYRNLDLTELNSNVLSRLPLIRDPGIAKRIQHLSISGSTLQNSLLETITGQKVKFPMHRNTLTILNRRICALNVTSVLNTHIRLISEIILGLHASEYSVKWDFREGIQSGEIIHASLQGAILDVAWSAFGSTLRKLTVSMRPERFNAILSSDVQLVRLEELHIELHPTSGGAESIGLQDVFPEHVTSFLLRVNPHLETLSIQSSSNLDLCSLFRRLSSFNNLRRLLLQILADDGVFADSSGLELFFARAASMLRHLTLVLYHTAVSSWERVISTLAMSRAHIPCLETLEINFGMPHPELSNTLLCEMHALFRGAGTALHTVILEGIALSYPDLEAVTSAFADTDAGDALKNLTVSVLTLTAQHIDTFAKNAPRIRVLGIIFMYLSLVPDGPPAAEVDCRQHFKTLLTLDRSYVEWELQDISIWHHSRSVDSSRWDLVSPFPTCAPNITRVFGKALHDPQPTQGRSAPVSRMLAALG</sequence>
<protein>
    <submittedName>
        <fullName evidence="1">Heat shock protein 12A</fullName>
    </submittedName>
</protein>
<organism evidence="1 2">
    <name type="scientific">Mycena sanguinolenta</name>
    <dbReference type="NCBI Taxonomy" id="230812"/>
    <lineage>
        <taxon>Eukaryota</taxon>
        <taxon>Fungi</taxon>
        <taxon>Dikarya</taxon>
        <taxon>Basidiomycota</taxon>
        <taxon>Agaricomycotina</taxon>
        <taxon>Agaricomycetes</taxon>
        <taxon>Agaricomycetidae</taxon>
        <taxon>Agaricales</taxon>
        <taxon>Marasmiineae</taxon>
        <taxon>Mycenaceae</taxon>
        <taxon>Mycena</taxon>
    </lineage>
</organism>
<gene>
    <name evidence="1" type="ORF">MSAN_01181100</name>
</gene>
<dbReference type="Proteomes" id="UP000623467">
    <property type="component" value="Unassembled WGS sequence"/>
</dbReference>
<evidence type="ECO:0000313" key="2">
    <source>
        <dbReference type="Proteomes" id="UP000623467"/>
    </source>
</evidence>
<dbReference type="SUPFAM" id="SSF52047">
    <property type="entry name" value="RNI-like"/>
    <property type="match status" value="1"/>
</dbReference>
<reference evidence="1" key="1">
    <citation type="submission" date="2020-05" db="EMBL/GenBank/DDBJ databases">
        <title>Mycena genomes resolve the evolution of fungal bioluminescence.</title>
        <authorList>
            <person name="Tsai I.J."/>
        </authorList>
    </citation>
    <scope>NUCLEOTIDE SEQUENCE</scope>
    <source>
        <strain evidence="1">160909Yilan</strain>
    </source>
</reference>
<dbReference type="AlphaFoldDB" id="A0A8H6YKC7"/>
<keyword evidence="1" id="KW-0346">Stress response</keyword>
<keyword evidence="2" id="KW-1185">Reference proteome</keyword>